<keyword evidence="17" id="KW-0675">Receptor</keyword>
<evidence type="ECO:0000256" key="9">
    <source>
        <dbReference type="ARBA" id="ARBA00023136"/>
    </source>
</evidence>
<keyword evidence="7" id="KW-0406">Ion transport</keyword>
<keyword evidence="6" id="KW-0408">Iron</keyword>
<reference evidence="17 18" key="1">
    <citation type="submission" date="2020-04" db="EMBL/GenBank/DDBJ databases">
        <authorList>
            <person name="Yoon J."/>
        </authorList>
    </citation>
    <scope>NUCLEOTIDE SEQUENCE [LARGE SCALE GENOMIC DNA]</scope>
    <source>
        <strain evidence="17 18">KMU-166</strain>
    </source>
</reference>
<dbReference type="Pfam" id="PF07715">
    <property type="entry name" value="Plug"/>
    <property type="match status" value="1"/>
</dbReference>
<keyword evidence="10 11" id="KW-0998">Cell outer membrane</keyword>
<evidence type="ECO:0000256" key="10">
    <source>
        <dbReference type="ARBA" id="ARBA00023237"/>
    </source>
</evidence>
<dbReference type="PANTHER" id="PTHR32552">
    <property type="entry name" value="FERRICHROME IRON RECEPTOR-RELATED"/>
    <property type="match status" value="1"/>
</dbReference>
<dbReference type="CDD" id="cd01347">
    <property type="entry name" value="ligand_gated_channel"/>
    <property type="match status" value="1"/>
</dbReference>
<evidence type="ECO:0000256" key="2">
    <source>
        <dbReference type="ARBA" id="ARBA00022448"/>
    </source>
</evidence>
<evidence type="ECO:0000256" key="12">
    <source>
        <dbReference type="RuleBase" id="RU003357"/>
    </source>
</evidence>
<evidence type="ECO:0000313" key="18">
    <source>
        <dbReference type="Proteomes" id="UP000765845"/>
    </source>
</evidence>
<comment type="subcellular location">
    <subcellularLocation>
        <location evidence="1 11">Cell outer membrane</location>
        <topology evidence="1 11">Multi-pass membrane protein</topology>
    </subcellularLocation>
</comment>
<evidence type="ECO:0000256" key="6">
    <source>
        <dbReference type="ARBA" id="ARBA00023004"/>
    </source>
</evidence>
<feature type="domain" description="TonB-dependent receptor plug" evidence="16">
    <location>
        <begin position="50"/>
        <end position="158"/>
    </location>
</feature>
<dbReference type="InterPro" id="IPR039426">
    <property type="entry name" value="TonB-dep_rcpt-like"/>
</dbReference>
<gene>
    <name evidence="17" type="ORF">HCU74_00985</name>
</gene>
<evidence type="ECO:0000313" key="17">
    <source>
        <dbReference type="EMBL" id="NKI15981.1"/>
    </source>
</evidence>
<dbReference type="PROSITE" id="PS52016">
    <property type="entry name" value="TONB_DEPENDENT_REC_3"/>
    <property type="match status" value="1"/>
</dbReference>
<dbReference type="Pfam" id="PF00593">
    <property type="entry name" value="TonB_dep_Rec_b-barrel"/>
    <property type="match status" value="1"/>
</dbReference>
<proteinExistence type="inferred from homology"/>
<evidence type="ECO:0000256" key="4">
    <source>
        <dbReference type="ARBA" id="ARBA00022496"/>
    </source>
</evidence>
<evidence type="ECO:0000259" key="16">
    <source>
        <dbReference type="Pfam" id="PF07715"/>
    </source>
</evidence>
<dbReference type="InterPro" id="IPR012910">
    <property type="entry name" value="Plug_dom"/>
</dbReference>
<keyword evidence="4" id="KW-0410">Iron transport</keyword>
<evidence type="ECO:0000256" key="13">
    <source>
        <dbReference type="SAM" id="MobiDB-lite"/>
    </source>
</evidence>
<feature type="chain" id="PRO_5045264117" evidence="14">
    <location>
        <begin position="30"/>
        <end position="790"/>
    </location>
</feature>
<evidence type="ECO:0000256" key="14">
    <source>
        <dbReference type="SAM" id="SignalP"/>
    </source>
</evidence>
<evidence type="ECO:0000256" key="5">
    <source>
        <dbReference type="ARBA" id="ARBA00022692"/>
    </source>
</evidence>
<protein>
    <submittedName>
        <fullName evidence="17">TonB-dependent receptor</fullName>
    </submittedName>
</protein>
<evidence type="ECO:0000259" key="15">
    <source>
        <dbReference type="Pfam" id="PF00593"/>
    </source>
</evidence>
<comment type="similarity">
    <text evidence="11 12">Belongs to the TonB-dependent receptor family.</text>
</comment>
<evidence type="ECO:0000256" key="1">
    <source>
        <dbReference type="ARBA" id="ARBA00004571"/>
    </source>
</evidence>
<comment type="caution">
    <text evidence="17">The sequence shown here is derived from an EMBL/GenBank/DDBJ whole genome shotgun (WGS) entry which is preliminary data.</text>
</comment>
<keyword evidence="18" id="KW-1185">Reference proteome</keyword>
<keyword evidence="8 12" id="KW-0798">TonB box</keyword>
<keyword evidence="14" id="KW-0732">Signal</keyword>
<evidence type="ECO:0000256" key="7">
    <source>
        <dbReference type="ARBA" id="ARBA00023065"/>
    </source>
</evidence>
<keyword evidence="2 11" id="KW-0813">Transport</keyword>
<dbReference type="Proteomes" id="UP000765845">
    <property type="component" value="Unassembled WGS sequence"/>
</dbReference>
<feature type="region of interest" description="Disordered" evidence="13">
    <location>
        <begin position="479"/>
        <end position="503"/>
    </location>
</feature>
<dbReference type="SUPFAM" id="SSF56935">
    <property type="entry name" value="Porins"/>
    <property type="match status" value="1"/>
</dbReference>
<dbReference type="PANTHER" id="PTHR32552:SF81">
    <property type="entry name" value="TONB-DEPENDENT OUTER MEMBRANE RECEPTOR"/>
    <property type="match status" value="1"/>
</dbReference>
<organism evidence="17 18">
    <name type="scientific">Spongiibacter thalassae</name>
    <dbReference type="NCBI Taxonomy" id="2721624"/>
    <lineage>
        <taxon>Bacteria</taxon>
        <taxon>Pseudomonadati</taxon>
        <taxon>Pseudomonadota</taxon>
        <taxon>Gammaproteobacteria</taxon>
        <taxon>Cellvibrionales</taxon>
        <taxon>Spongiibacteraceae</taxon>
        <taxon>Spongiibacter</taxon>
    </lineage>
</organism>
<dbReference type="EMBL" id="JAAWWK010000001">
    <property type="protein sequence ID" value="NKI15981.1"/>
    <property type="molecule type" value="Genomic_DNA"/>
</dbReference>
<keyword evidence="9 11" id="KW-0472">Membrane</keyword>
<name>A0ABX1G9Z4_9GAMM</name>
<dbReference type="InterPro" id="IPR000531">
    <property type="entry name" value="Beta-barrel_TonB"/>
</dbReference>
<feature type="signal peptide" evidence="14">
    <location>
        <begin position="1"/>
        <end position="29"/>
    </location>
</feature>
<sequence length="790" mass="86185">MPHKYPLYSLKKCAYIPLLAATLPVSPLAQSSQVIEEVVVVARKVEESMQSTPVAVTAVTSAAIDKQQLVDISALSAAVPNLVVSSAVAQPGSATLFMRGQGSLDGLIAIDQAIGVYVNGVYAARSTGGLLEFFDVAQVEVLRGPQGTLFGRNTTGGAVNVITTRPSQELEGSARVDVGNYNHKLFRGVLNLPVNDAFAVRAAYQHKEQDGFGKNLLLDRETGGFDNDYLRLTAEFSPEDAPYSVLLAADRFEMSTAGETVGLKSWRPTQANQAVIAACSGQIPGAESLAQACPYGRPGGDTYDNYLQGNGLINDFHDTFSPAAAYGEVENYGFSATVDADLSETLYFKSITGVRGVEMASLTDNDGTPYVLTGGVEDDHGNFIKQSQFSQELQLNGTALDSRLSWIVGLYYFIEEGDDDSISGALFPINPAIGYVDAEITNKSRAVFAQLNFDLSERLRMTTGLRYTEDEREMISRNRDRNAFTGAESSSLPPETLDGDPNDPFRATFKRDYDYWSSMFGLDYQISDSLFSYLKVSRAYRSGGLNTRVVAGGTPPIGFDPEEVTDVEVGAKFDFWEGRGRLNTAVFHTDFKDIQRNLTGVTDDGRLVSGIDNAAEAVIQGAEFELQLLPVENLTLSANVGLTVYEYKEFINSINGQDLSDTPFIYSPEMTYGVSADYDIPMSGDKLLNLNVNYAYKDDMYALALKDPELNDEENRELRDTAKMDGYGLLNLRLALSFGKSDVEVALWGRNVLDKEYETRLLPLENTPLGITSYQPGAPRTFGVSISKSF</sequence>
<accession>A0ABX1G9Z4</accession>
<keyword evidence="5 11" id="KW-0812">Transmembrane</keyword>
<feature type="domain" description="TonB-dependent receptor-like beta-barrel" evidence="15">
    <location>
        <begin position="298"/>
        <end position="752"/>
    </location>
</feature>
<dbReference type="RefSeq" id="WP_168448529.1">
    <property type="nucleotide sequence ID" value="NZ_JAAWWK010000001.1"/>
</dbReference>
<evidence type="ECO:0000256" key="8">
    <source>
        <dbReference type="ARBA" id="ARBA00023077"/>
    </source>
</evidence>
<dbReference type="Gene3D" id="2.40.170.20">
    <property type="entry name" value="TonB-dependent receptor, beta-barrel domain"/>
    <property type="match status" value="1"/>
</dbReference>
<dbReference type="InterPro" id="IPR036942">
    <property type="entry name" value="Beta-barrel_TonB_sf"/>
</dbReference>
<evidence type="ECO:0000256" key="11">
    <source>
        <dbReference type="PROSITE-ProRule" id="PRU01360"/>
    </source>
</evidence>
<evidence type="ECO:0000256" key="3">
    <source>
        <dbReference type="ARBA" id="ARBA00022452"/>
    </source>
</evidence>
<keyword evidence="3 11" id="KW-1134">Transmembrane beta strand</keyword>